<keyword evidence="3" id="KW-1185">Reference proteome</keyword>
<comment type="caution">
    <text evidence="2">The sequence shown here is derived from an EMBL/GenBank/DDBJ whole genome shotgun (WGS) entry which is preliminary data.</text>
</comment>
<dbReference type="CDD" id="cd05829">
    <property type="entry name" value="Sortase_F"/>
    <property type="match status" value="1"/>
</dbReference>
<dbReference type="InterPro" id="IPR023365">
    <property type="entry name" value="Sortase_dom-sf"/>
</dbReference>
<gene>
    <name evidence="2" type="ORF">GCM10010346_10130</name>
</gene>
<protein>
    <recommendedName>
        <fullName evidence="4">Class F sortase</fullName>
    </recommendedName>
</protein>
<evidence type="ECO:0000313" key="3">
    <source>
        <dbReference type="Proteomes" id="UP000599437"/>
    </source>
</evidence>
<dbReference type="InterPro" id="IPR042001">
    <property type="entry name" value="Sortase_F"/>
</dbReference>
<accession>A0ABQ3DKJ8</accession>
<evidence type="ECO:0000313" key="2">
    <source>
        <dbReference type="EMBL" id="GHA89644.1"/>
    </source>
</evidence>
<sequence length="145" mass="15412">MPRISIEAPVVGMGLDPKGTLATPPVDDPALVGWYQDGPSPGEAGTSLLVGHRDTRTGPAIFLNLNILNPGDIVNVVRADHRIAQFTVDAVKTYKKEAFPDAEVYGNKAGRPELRVITCGGTFDKKKGYASNVVVFAHLTGVKSV</sequence>
<dbReference type="NCBIfam" id="NF033748">
    <property type="entry name" value="class_F_sortase"/>
    <property type="match status" value="1"/>
</dbReference>
<organism evidence="2 3">
    <name type="scientific">Streptomyces chryseus</name>
    <dbReference type="NCBI Taxonomy" id="68186"/>
    <lineage>
        <taxon>Bacteria</taxon>
        <taxon>Bacillati</taxon>
        <taxon>Actinomycetota</taxon>
        <taxon>Actinomycetes</taxon>
        <taxon>Kitasatosporales</taxon>
        <taxon>Streptomycetaceae</taxon>
        <taxon>Streptomyces</taxon>
    </lineage>
</organism>
<dbReference type="Gene3D" id="2.40.260.10">
    <property type="entry name" value="Sortase"/>
    <property type="match status" value="1"/>
</dbReference>
<proteinExistence type="predicted"/>
<dbReference type="Proteomes" id="UP000599437">
    <property type="component" value="Unassembled WGS sequence"/>
</dbReference>
<dbReference type="InterPro" id="IPR005754">
    <property type="entry name" value="Sortase"/>
</dbReference>
<reference evidence="3" key="1">
    <citation type="journal article" date="2019" name="Int. J. Syst. Evol. Microbiol.">
        <title>The Global Catalogue of Microorganisms (GCM) 10K type strain sequencing project: providing services to taxonomists for standard genome sequencing and annotation.</title>
        <authorList>
            <consortium name="The Broad Institute Genomics Platform"/>
            <consortium name="The Broad Institute Genome Sequencing Center for Infectious Disease"/>
            <person name="Wu L."/>
            <person name="Ma J."/>
        </authorList>
    </citation>
    <scope>NUCLEOTIDE SEQUENCE [LARGE SCALE GENOMIC DNA]</scope>
    <source>
        <strain evidence="3">JCM 4737</strain>
    </source>
</reference>
<evidence type="ECO:0008006" key="4">
    <source>
        <dbReference type="Google" id="ProtNLM"/>
    </source>
</evidence>
<dbReference type="EMBL" id="BMVO01000002">
    <property type="protein sequence ID" value="GHA89644.1"/>
    <property type="molecule type" value="Genomic_DNA"/>
</dbReference>
<keyword evidence="1" id="KW-0378">Hydrolase</keyword>
<dbReference type="Pfam" id="PF04203">
    <property type="entry name" value="Sortase"/>
    <property type="match status" value="1"/>
</dbReference>
<name>A0ABQ3DKJ8_9ACTN</name>
<evidence type="ECO:0000256" key="1">
    <source>
        <dbReference type="ARBA" id="ARBA00022801"/>
    </source>
</evidence>
<dbReference type="SUPFAM" id="SSF63817">
    <property type="entry name" value="Sortase"/>
    <property type="match status" value="1"/>
</dbReference>